<organism evidence="1 2">
    <name type="scientific">Tritrichomonas musculus</name>
    <dbReference type="NCBI Taxonomy" id="1915356"/>
    <lineage>
        <taxon>Eukaryota</taxon>
        <taxon>Metamonada</taxon>
        <taxon>Parabasalia</taxon>
        <taxon>Tritrichomonadida</taxon>
        <taxon>Tritrichomonadidae</taxon>
        <taxon>Tritrichomonas</taxon>
    </lineage>
</organism>
<gene>
    <name evidence="1" type="ORF">M9Y10_033469</name>
</gene>
<dbReference type="InterPro" id="IPR026906">
    <property type="entry name" value="LRR_5"/>
</dbReference>
<dbReference type="Pfam" id="PF13306">
    <property type="entry name" value="LRR_5"/>
    <property type="match status" value="1"/>
</dbReference>
<evidence type="ECO:0000313" key="1">
    <source>
        <dbReference type="EMBL" id="KAK8888735.1"/>
    </source>
</evidence>
<dbReference type="Gene3D" id="3.80.10.10">
    <property type="entry name" value="Ribonuclease Inhibitor"/>
    <property type="match status" value="1"/>
</dbReference>
<proteinExistence type="predicted"/>
<accession>A0ABR2KC96</accession>
<reference evidence="1 2" key="1">
    <citation type="submission" date="2024-04" db="EMBL/GenBank/DDBJ databases">
        <title>Tritrichomonas musculus Genome.</title>
        <authorList>
            <person name="Alves-Ferreira E."/>
            <person name="Grigg M."/>
            <person name="Lorenzi H."/>
            <person name="Galac M."/>
        </authorList>
    </citation>
    <scope>NUCLEOTIDE SEQUENCE [LARGE SCALE GENOMIC DNA]</scope>
    <source>
        <strain evidence="1 2">EAF2021</strain>
    </source>
</reference>
<sequence length="92" mass="10235">MIRVLGITEIKLPTAKTISEYTFKQCTNLVTVDLNLIKLIFHCLNDSVPMVECITIGTESFKDCTKLDKINFPNLISLGKGCLENTGLTKVE</sequence>
<keyword evidence="2" id="KW-1185">Reference proteome</keyword>
<protein>
    <submittedName>
        <fullName evidence="1">Uncharacterized protein</fullName>
    </submittedName>
</protein>
<comment type="caution">
    <text evidence="1">The sequence shown here is derived from an EMBL/GenBank/DDBJ whole genome shotgun (WGS) entry which is preliminary data.</text>
</comment>
<dbReference type="Proteomes" id="UP001470230">
    <property type="component" value="Unassembled WGS sequence"/>
</dbReference>
<evidence type="ECO:0000313" key="2">
    <source>
        <dbReference type="Proteomes" id="UP001470230"/>
    </source>
</evidence>
<dbReference type="InterPro" id="IPR032675">
    <property type="entry name" value="LRR_dom_sf"/>
</dbReference>
<dbReference type="EMBL" id="JAPFFF010000005">
    <property type="protein sequence ID" value="KAK8888735.1"/>
    <property type="molecule type" value="Genomic_DNA"/>
</dbReference>
<name>A0ABR2KC96_9EUKA</name>